<accession>X1B914</accession>
<name>X1B914_9ZZZZ</name>
<dbReference type="Pfam" id="PF13412">
    <property type="entry name" value="HTH_24"/>
    <property type="match status" value="1"/>
</dbReference>
<evidence type="ECO:0008006" key="2">
    <source>
        <dbReference type="Google" id="ProtNLM"/>
    </source>
</evidence>
<dbReference type="Gene3D" id="1.10.10.10">
    <property type="entry name" value="Winged helix-like DNA-binding domain superfamily/Winged helix DNA-binding domain"/>
    <property type="match status" value="1"/>
</dbReference>
<dbReference type="InterPro" id="IPR036388">
    <property type="entry name" value="WH-like_DNA-bd_sf"/>
</dbReference>
<dbReference type="EMBL" id="BART01015140">
    <property type="protein sequence ID" value="GAG80633.1"/>
    <property type="molecule type" value="Genomic_DNA"/>
</dbReference>
<gene>
    <name evidence="1" type="ORF">S01H4_29484</name>
</gene>
<dbReference type="InterPro" id="IPR036390">
    <property type="entry name" value="WH_DNA-bd_sf"/>
</dbReference>
<proteinExistence type="predicted"/>
<evidence type="ECO:0000313" key="1">
    <source>
        <dbReference type="EMBL" id="GAG80633.1"/>
    </source>
</evidence>
<reference evidence="1" key="1">
    <citation type="journal article" date="2014" name="Front. Microbiol.">
        <title>High frequency of phylogenetically diverse reductive dehalogenase-homologous genes in deep subseafloor sedimentary metagenomes.</title>
        <authorList>
            <person name="Kawai M."/>
            <person name="Futagami T."/>
            <person name="Toyoda A."/>
            <person name="Takaki Y."/>
            <person name="Nishi S."/>
            <person name="Hori S."/>
            <person name="Arai W."/>
            <person name="Tsubouchi T."/>
            <person name="Morono Y."/>
            <person name="Uchiyama I."/>
            <person name="Ito T."/>
            <person name="Fujiyama A."/>
            <person name="Inagaki F."/>
            <person name="Takami H."/>
        </authorList>
    </citation>
    <scope>NUCLEOTIDE SEQUENCE</scope>
    <source>
        <strain evidence="1">Expedition CK06-06</strain>
    </source>
</reference>
<comment type="caution">
    <text evidence="1">The sequence shown here is derived from an EMBL/GenBank/DDBJ whole genome shotgun (WGS) entry which is preliminary data.</text>
</comment>
<dbReference type="AlphaFoldDB" id="X1B914"/>
<sequence>MTRRDITLPDFHLPHFRRRGVPSSIKQGTVLVLTPLGKQKADSFAMDGIKFDVLSSMAEQGPCTIADIANDTGLSDKKVQAILKALVRSGYVRVASGEEG</sequence>
<protein>
    <recommendedName>
        <fullName evidence="2">HTH marR-type domain-containing protein</fullName>
    </recommendedName>
</protein>
<dbReference type="SUPFAM" id="SSF46785">
    <property type="entry name" value="Winged helix' DNA-binding domain"/>
    <property type="match status" value="1"/>
</dbReference>
<organism evidence="1">
    <name type="scientific">marine sediment metagenome</name>
    <dbReference type="NCBI Taxonomy" id="412755"/>
    <lineage>
        <taxon>unclassified sequences</taxon>
        <taxon>metagenomes</taxon>
        <taxon>ecological metagenomes</taxon>
    </lineage>
</organism>